<evidence type="ECO:0000256" key="1">
    <source>
        <dbReference type="SAM" id="Phobius"/>
    </source>
</evidence>
<name>A0ABU3GCX8_9MICO</name>
<sequence length="447" mass="48364">MLGLTWRLLVRHWPALLAWYLAGTLGRYVGLEVAGYVGGYTALGGILLLPLAILAKLISLVAMFLVLRDGMVRLGAIAPPPTEPRARRVAFRDAMLSSTLPFMAIYGAIGLLKADFAVYVDTAAQVRLGRGLTGVISGVEVDTSGTVASLTWEPWTVAVVIAAFVGRWAWGRWNTRLPRWTGLAATYLEGLWVFLTVLLLGDLVTEVTSWVQSRRAIEWVDGLREAAGSFFAPLGWAWDTVALVVGEVVGLIALPLAWLTVAGVVYGQAVAPQGVQWRGDLVQRARARYGTLPQRLRRRLGDIGSGVGSRFQPIWRTLVLMWRGGPVLVGAYVLAYVVVQLLDPLLTFGLTRVIGPHGVDDFWRAAGGLLLGIPALVIEPIRVSLIAGAYDATVGALIGAPVVDSGHDDESKVARQLVDERELDAELAGDFVGNDEGHVDRERPVRE</sequence>
<comment type="caution">
    <text evidence="2">The sequence shown here is derived from an EMBL/GenBank/DDBJ whole genome shotgun (WGS) entry which is preliminary data.</text>
</comment>
<gene>
    <name evidence="2" type="ORF">Q9S71_12570</name>
</gene>
<dbReference type="Proteomes" id="UP001251849">
    <property type="component" value="Unassembled WGS sequence"/>
</dbReference>
<keyword evidence="1" id="KW-1133">Transmembrane helix</keyword>
<feature type="transmembrane region" description="Helical" evidence="1">
    <location>
        <begin position="320"/>
        <end position="342"/>
    </location>
</feature>
<organism evidence="2 3">
    <name type="scientific">Microbacterium gawkjiense</name>
    <dbReference type="NCBI Taxonomy" id="3067309"/>
    <lineage>
        <taxon>Bacteria</taxon>
        <taxon>Bacillati</taxon>
        <taxon>Actinomycetota</taxon>
        <taxon>Actinomycetes</taxon>
        <taxon>Micrococcales</taxon>
        <taxon>Microbacteriaceae</taxon>
        <taxon>Microbacterium</taxon>
    </lineage>
</organism>
<protein>
    <submittedName>
        <fullName evidence="2">Uncharacterized protein</fullName>
    </submittedName>
</protein>
<feature type="transmembrane region" description="Helical" evidence="1">
    <location>
        <begin position="12"/>
        <end position="30"/>
    </location>
</feature>
<evidence type="ECO:0000313" key="3">
    <source>
        <dbReference type="Proteomes" id="UP001251849"/>
    </source>
</evidence>
<dbReference type="EMBL" id="JAUZVV010000002">
    <property type="protein sequence ID" value="MDT3317653.1"/>
    <property type="molecule type" value="Genomic_DNA"/>
</dbReference>
<feature type="transmembrane region" description="Helical" evidence="1">
    <location>
        <begin position="42"/>
        <end position="67"/>
    </location>
</feature>
<dbReference type="RefSeq" id="WP_311863293.1">
    <property type="nucleotide sequence ID" value="NZ_JAUZVV010000002.1"/>
</dbReference>
<feature type="transmembrane region" description="Helical" evidence="1">
    <location>
        <begin position="182"/>
        <end position="201"/>
    </location>
</feature>
<keyword evidence="1" id="KW-0812">Transmembrane</keyword>
<proteinExistence type="predicted"/>
<keyword evidence="3" id="KW-1185">Reference proteome</keyword>
<evidence type="ECO:0000313" key="2">
    <source>
        <dbReference type="EMBL" id="MDT3317653.1"/>
    </source>
</evidence>
<keyword evidence="1" id="KW-0472">Membrane</keyword>
<feature type="transmembrane region" description="Helical" evidence="1">
    <location>
        <begin position="94"/>
        <end position="112"/>
    </location>
</feature>
<feature type="transmembrane region" description="Helical" evidence="1">
    <location>
        <begin position="152"/>
        <end position="170"/>
    </location>
</feature>
<reference evidence="2 3" key="1">
    <citation type="submission" date="2023-08" db="EMBL/GenBank/DDBJ databases">
        <title>Microbacterium aquilitoris sp. nov. and Microbacterium gwkjibeachense sp. nov., isolated from beach.</title>
        <authorList>
            <person name="Lee S.D."/>
            <person name="Yang H."/>
            <person name="Kim I."/>
        </authorList>
    </citation>
    <scope>NUCLEOTIDE SEQUENCE [LARGE SCALE GENOMIC DNA]</scope>
    <source>
        <strain evidence="2 3">KSW4-11</strain>
    </source>
</reference>
<accession>A0ABU3GCX8</accession>
<feature type="transmembrane region" description="Helical" evidence="1">
    <location>
        <begin position="362"/>
        <end position="378"/>
    </location>
</feature>
<feature type="transmembrane region" description="Helical" evidence="1">
    <location>
        <begin position="241"/>
        <end position="266"/>
    </location>
</feature>